<keyword evidence="1" id="KW-0175">Coiled coil</keyword>
<feature type="coiled-coil region" evidence="1">
    <location>
        <begin position="125"/>
        <end position="152"/>
    </location>
</feature>
<feature type="region of interest" description="Disordered" evidence="2">
    <location>
        <begin position="1"/>
        <end position="22"/>
    </location>
</feature>
<gene>
    <name evidence="4" type="ORF">LOC71_19360</name>
</gene>
<proteinExistence type="predicted"/>
<feature type="transmembrane region" description="Helical" evidence="3">
    <location>
        <begin position="27"/>
        <end position="49"/>
    </location>
</feature>
<evidence type="ECO:0000256" key="3">
    <source>
        <dbReference type="SAM" id="Phobius"/>
    </source>
</evidence>
<keyword evidence="3" id="KW-0812">Transmembrane</keyword>
<reference evidence="4" key="1">
    <citation type="submission" date="2021-11" db="EMBL/GenBank/DDBJ databases">
        <title>Genome sequence.</title>
        <authorList>
            <person name="Sun Q."/>
        </authorList>
    </citation>
    <scope>NUCLEOTIDE SEQUENCE</scope>
    <source>
        <strain evidence="4">JC740</strain>
    </source>
</reference>
<comment type="caution">
    <text evidence="4">The sequence shown here is derived from an EMBL/GenBank/DDBJ whole genome shotgun (WGS) entry which is preliminary data.</text>
</comment>
<evidence type="ECO:0000256" key="1">
    <source>
        <dbReference type="SAM" id="Coils"/>
    </source>
</evidence>
<protein>
    <recommendedName>
        <fullName evidence="6">Transmembrane protein</fullName>
    </recommendedName>
</protein>
<name>A0ABS8NLQ4_9BACT</name>
<dbReference type="RefSeq" id="WP_230276171.1">
    <property type="nucleotide sequence ID" value="NZ_JAJKFW010000054.1"/>
</dbReference>
<evidence type="ECO:0000313" key="5">
    <source>
        <dbReference type="Proteomes" id="UP001430306"/>
    </source>
</evidence>
<sequence>MKFTSTHNRLSPASGTGSSKKEASSNWIGKLLIFSVLSVGSLAGCILLLRNTVQWVSARPTPTVEAQPTSTAATRPSDEDYSARKRRNEAFLADVKQEDAAFLRDRQQRVWMERSRQKPDHRNAFAIWKTQVERLENKVAELAKQEDFYDEDGNVLQDSILWHQQQRLESLSQDPPPTY</sequence>
<evidence type="ECO:0008006" key="6">
    <source>
        <dbReference type="Google" id="ProtNLM"/>
    </source>
</evidence>
<organism evidence="4 5">
    <name type="scientific">Rhodopirellula halodulae</name>
    <dbReference type="NCBI Taxonomy" id="2894198"/>
    <lineage>
        <taxon>Bacteria</taxon>
        <taxon>Pseudomonadati</taxon>
        <taxon>Planctomycetota</taxon>
        <taxon>Planctomycetia</taxon>
        <taxon>Pirellulales</taxon>
        <taxon>Pirellulaceae</taxon>
        <taxon>Rhodopirellula</taxon>
    </lineage>
</organism>
<keyword evidence="3" id="KW-1133">Transmembrane helix</keyword>
<keyword evidence="3" id="KW-0472">Membrane</keyword>
<keyword evidence="5" id="KW-1185">Reference proteome</keyword>
<evidence type="ECO:0000256" key="2">
    <source>
        <dbReference type="SAM" id="MobiDB-lite"/>
    </source>
</evidence>
<accession>A0ABS8NLQ4</accession>
<feature type="region of interest" description="Disordered" evidence="2">
    <location>
        <begin position="60"/>
        <end position="83"/>
    </location>
</feature>
<dbReference type="EMBL" id="JAJKFW010000054">
    <property type="protein sequence ID" value="MCC9644436.1"/>
    <property type="molecule type" value="Genomic_DNA"/>
</dbReference>
<dbReference type="Proteomes" id="UP001430306">
    <property type="component" value="Unassembled WGS sequence"/>
</dbReference>
<feature type="compositionally biased region" description="Polar residues" evidence="2">
    <location>
        <begin position="1"/>
        <end position="18"/>
    </location>
</feature>
<evidence type="ECO:0000313" key="4">
    <source>
        <dbReference type="EMBL" id="MCC9644436.1"/>
    </source>
</evidence>
<feature type="compositionally biased region" description="Polar residues" evidence="2">
    <location>
        <begin position="64"/>
        <end position="74"/>
    </location>
</feature>